<accession>A0A6B9V6N2</accession>
<name>A0A6B9V6N2_ARAHY</name>
<keyword evidence="2" id="KW-0812">Transmembrane</keyword>
<feature type="region of interest" description="Disordered" evidence="1">
    <location>
        <begin position="101"/>
        <end position="131"/>
    </location>
</feature>
<evidence type="ECO:0000313" key="4">
    <source>
        <dbReference type="Proteomes" id="UP000464620"/>
    </source>
</evidence>
<evidence type="ECO:0008006" key="5">
    <source>
        <dbReference type="Google" id="ProtNLM"/>
    </source>
</evidence>
<reference evidence="3 4" key="1">
    <citation type="submission" date="2020-01" db="EMBL/GenBank/DDBJ databases">
        <title>Genome sequence of Arachis hypogaea, cultivar Shitouqi.</title>
        <authorList>
            <person name="Zhuang W."/>
            <person name="Chen H."/>
            <person name="Varshney R."/>
            <person name="Wang D."/>
            <person name="Ming R."/>
        </authorList>
    </citation>
    <scope>NUCLEOTIDE SEQUENCE [LARGE SCALE GENOMIC DNA]</scope>
    <source>
        <tissue evidence="3">Young leaf</tissue>
    </source>
</reference>
<organism evidence="3 4">
    <name type="scientific">Arachis hypogaea</name>
    <name type="common">Peanut</name>
    <dbReference type="NCBI Taxonomy" id="3818"/>
    <lineage>
        <taxon>Eukaryota</taxon>
        <taxon>Viridiplantae</taxon>
        <taxon>Streptophyta</taxon>
        <taxon>Embryophyta</taxon>
        <taxon>Tracheophyta</taxon>
        <taxon>Spermatophyta</taxon>
        <taxon>Magnoliopsida</taxon>
        <taxon>eudicotyledons</taxon>
        <taxon>Gunneridae</taxon>
        <taxon>Pentapetalae</taxon>
        <taxon>rosids</taxon>
        <taxon>fabids</taxon>
        <taxon>Fabales</taxon>
        <taxon>Fabaceae</taxon>
        <taxon>Papilionoideae</taxon>
        <taxon>50 kb inversion clade</taxon>
        <taxon>dalbergioids sensu lato</taxon>
        <taxon>Dalbergieae</taxon>
        <taxon>Pterocarpus clade</taxon>
        <taxon>Arachis</taxon>
    </lineage>
</organism>
<feature type="transmembrane region" description="Helical" evidence="2">
    <location>
        <begin position="43"/>
        <end position="64"/>
    </location>
</feature>
<gene>
    <name evidence="3" type="ORF">DS421_19g646350</name>
</gene>
<keyword evidence="2" id="KW-0472">Membrane</keyword>
<keyword evidence="2" id="KW-1133">Transmembrane helix</keyword>
<evidence type="ECO:0000313" key="3">
    <source>
        <dbReference type="EMBL" id="QHN76715.1"/>
    </source>
</evidence>
<sequence length="131" mass="14477">MPSHISIYKPDSSSKLLVPSIFTNFLLKNILKFLMKIIIKWRVLASILIFIIIVHLLLFSSISYCSGHEQSQTSPTLSRKLLLSSSLDSVSNKVKGKLIISGGSKNKQTKKAVDQGLRKAPSSVPNPTQNK</sequence>
<protein>
    <recommendedName>
        <fullName evidence="5">CLAVATA3/ESR (CLE)-related protein</fullName>
    </recommendedName>
</protein>
<dbReference type="EMBL" id="CP031001">
    <property type="protein sequence ID" value="QHN76715.1"/>
    <property type="molecule type" value="Genomic_DNA"/>
</dbReference>
<evidence type="ECO:0000256" key="2">
    <source>
        <dbReference type="SAM" id="Phobius"/>
    </source>
</evidence>
<dbReference type="Proteomes" id="UP000464620">
    <property type="component" value="Chromosome B09"/>
</dbReference>
<dbReference type="AlphaFoldDB" id="A0A6B9V6N2"/>
<proteinExistence type="predicted"/>
<evidence type="ECO:0000256" key="1">
    <source>
        <dbReference type="SAM" id="MobiDB-lite"/>
    </source>
</evidence>